<dbReference type="NCBIfam" id="TIGR00043">
    <property type="entry name" value="rRNA maturation RNase YbeY"/>
    <property type="match status" value="1"/>
</dbReference>
<reference evidence="8 9" key="1">
    <citation type="submission" date="2017-09" db="EMBL/GenBank/DDBJ databases">
        <title>Depth-based differentiation of microbial function through sediment-hosted aquifers and enrichment of novel symbionts in the deep terrestrial subsurface.</title>
        <authorList>
            <person name="Probst A.J."/>
            <person name="Ladd B."/>
            <person name="Jarett J.K."/>
            <person name="Geller-Mcgrath D.E."/>
            <person name="Sieber C.M."/>
            <person name="Emerson J.B."/>
            <person name="Anantharaman K."/>
            <person name="Thomas B.C."/>
            <person name="Malmstrom R."/>
            <person name="Stieglmeier M."/>
            <person name="Klingl A."/>
            <person name="Woyke T."/>
            <person name="Ryan C.M."/>
            <person name="Banfield J.F."/>
        </authorList>
    </citation>
    <scope>NUCLEOTIDE SEQUENCE [LARGE SCALE GENOMIC DNA]</scope>
    <source>
        <strain evidence="8">CG22_combo_CG10-13_8_21_14_all_38_20</strain>
    </source>
</reference>
<dbReference type="GO" id="GO:0046872">
    <property type="term" value="F:metal ion binding"/>
    <property type="evidence" value="ECO:0007669"/>
    <property type="project" value="UniProtKB-KW"/>
</dbReference>
<evidence type="ECO:0000313" key="9">
    <source>
        <dbReference type="Proteomes" id="UP000231246"/>
    </source>
</evidence>
<dbReference type="GO" id="GO:0004519">
    <property type="term" value="F:endonuclease activity"/>
    <property type="evidence" value="ECO:0007669"/>
    <property type="project" value="UniProtKB-KW"/>
</dbReference>
<dbReference type="Pfam" id="PF02130">
    <property type="entry name" value="YbeY"/>
    <property type="match status" value="1"/>
</dbReference>
<accession>A0A2H0BVV2</accession>
<keyword evidence="3" id="KW-0540">Nuclease</keyword>
<keyword evidence="7" id="KW-0862">Zinc</keyword>
<evidence type="ECO:0000256" key="6">
    <source>
        <dbReference type="ARBA" id="ARBA00022801"/>
    </source>
</evidence>
<evidence type="ECO:0000256" key="4">
    <source>
        <dbReference type="ARBA" id="ARBA00022723"/>
    </source>
</evidence>
<dbReference type="PANTHER" id="PTHR46986">
    <property type="entry name" value="ENDORIBONUCLEASE YBEY, CHLOROPLASTIC"/>
    <property type="match status" value="1"/>
</dbReference>
<dbReference type="InterPro" id="IPR002036">
    <property type="entry name" value="YbeY"/>
</dbReference>
<dbReference type="Proteomes" id="UP000231246">
    <property type="component" value="Unassembled WGS sequence"/>
</dbReference>
<evidence type="ECO:0000256" key="5">
    <source>
        <dbReference type="ARBA" id="ARBA00022759"/>
    </source>
</evidence>
<evidence type="ECO:0000256" key="3">
    <source>
        <dbReference type="ARBA" id="ARBA00022722"/>
    </source>
</evidence>
<gene>
    <name evidence="8" type="primary">ybeY</name>
    <name evidence="8" type="ORF">COW99_02150</name>
</gene>
<dbReference type="PANTHER" id="PTHR46986:SF1">
    <property type="entry name" value="ENDORIBONUCLEASE YBEY, CHLOROPLASTIC"/>
    <property type="match status" value="1"/>
</dbReference>
<dbReference type="InterPro" id="IPR023091">
    <property type="entry name" value="MetalPrtase_cat_dom_sf_prd"/>
</dbReference>
<evidence type="ECO:0000313" key="8">
    <source>
        <dbReference type="EMBL" id="PIP61805.1"/>
    </source>
</evidence>
<proteinExistence type="inferred from homology"/>
<comment type="cofactor">
    <cofactor evidence="1">
        <name>Zn(2+)</name>
        <dbReference type="ChEBI" id="CHEBI:29105"/>
    </cofactor>
</comment>
<keyword evidence="6" id="KW-0378">Hydrolase</keyword>
<dbReference type="GO" id="GO:0004222">
    <property type="term" value="F:metalloendopeptidase activity"/>
    <property type="evidence" value="ECO:0007669"/>
    <property type="project" value="InterPro"/>
</dbReference>
<dbReference type="EMBL" id="PCTA01000015">
    <property type="protein sequence ID" value="PIP61805.1"/>
    <property type="molecule type" value="Genomic_DNA"/>
</dbReference>
<dbReference type="Gene3D" id="3.40.390.30">
    <property type="entry name" value="Metalloproteases ('zincins'), catalytic domain"/>
    <property type="match status" value="1"/>
</dbReference>
<evidence type="ECO:0000256" key="2">
    <source>
        <dbReference type="ARBA" id="ARBA00010875"/>
    </source>
</evidence>
<dbReference type="AlphaFoldDB" id="A0A2H0BVV2"/>
<comment type="similarity">
    <text evidence="2">Belongs to the endoribonuclease YbeY family.</text>
</comment>
<keyword evidence="5" id="KW-0255">Endonuclease</keyword>
<comment type="caution">
    <text evidence="8">The sequence shown here is derived from an EMBL/GenBank/DDBJ whole genome shotgun (WGS) entry which is preliminary data.</text>
</comment>
<keyword evidence="4" id="KW-0479">Metal-binding</keyword>
<organism evidence="8 9">
    <name type="scientific">Candidatus Roizmanbacteria bacterium CG22_combo_CG10-13_8_21_14_all_38_20</name>
    <dbReference type="NCBI Taxonomy" id="1974862"/>
    <lineage>
        <taxon>Bacteria</taxon>
        <taxon>Candidatus Roizmaniibacteriota</taxon>
    </lineage>
</organism>
<dbReference type="GO" id="GO:0006364">
    <property type="term" value="P:rRNA processing"/>
    <property type="evidence" value="ECO:0007669"/>
    <property type="project" value="InterPro"/>
</dbReference>
<dbReference type="SUPFAM" id="SSF55486">
    <property type="entry name" value="Metalloproteases ('zincins'), catalytic domain"/>
    <property type="match status" value="1"/>
</dbReference>
<sequence length="121" mass="13662">MNVVIKTKYMVDTDRLTKTAKEELAGQPEDSLVQVTIADNQTLASLNKKYRNKEGPTPVLSFSQIEPTKVTFPELDLQQHYLGDVIIAYPLAQELAKERKETISETLEMLVRHGVNKLCTT</sequence>
<evidence type="ECO:0000256" key="7">
    <source>
        <dbReference type="ARBA" id="ARBA00022833"/>
    </source>
</evidence>
<protein>
    <submittedName>
        <fullName evidence="8">rRNA maturation RNase YbeY</fullName>
    </submittedName>
</protein>
<name>A0A2H0BVV2_9BACT</name>
<evidence type="ECO:0000256" key="1">
    <source>
        <dbReference type="ARBA" id="ARBA00001947"/>
    </source>
</evidence>